<dbReference type="OrthoDB" id="2252305at2759"/>
<organism evidence="1 2">
    <name type="scientific">Rhizopus stolonifer</name>
    <name type="common">Rhizopus nigricans</name>
    <dbReference type="NCBI Taxonomy" id="4846"/>
    <lineage>
        <taxon>Eukaryota</taxon>
        <taxon>Fungi</taxon>
        <taxon>Fungi incertae sedis</taxon>
        <taxon>Mucoromycota</taxon>
        <taxon>Mucoromycotina</taxon>
        <taxon>Mucoromycetes</taxon>
        <taxon>Mucorales</taxon>
        <taxon>Mucorineae</taxon>
        <taxon>Rhizopodaceae</taxon>
        <taxon>Rhizopus</taxon>
    </lineage>
</organism>
<comment type="caution">
    <text evidence="1">The sequence shown here is derived from an EMBL/GenBank/DDBJ whole genome shotgun (WGS) entry which is preliminary data.</text>
</comment>
<sequence length="279" mass="31966">MSVLSTKVTEPAPILHANSYPTAPTIVASTNASPCLQLILEKSETEPLVALVNNKKVLYYYQEPLSDNESPAVLYDTSKSPLWRISDRDWHRLSLVSGDQCIVISLTPPLFRFMIDNHIYHWQTIQTEAGYSLKCYHTESKALLAELDDTTLSLYHHNPFRTQLDHTGVILSGLLVHHYMSNLLASDPSGLDESDTLSFTQHYPGHQSLVGDTRWSAQSFKSIELDPGIWRCWWGYKFWWSWFPCCMPGGCCDRVCIRMKGKKARKRTLSKQGWQQQHY</sequence>
<gene>
    <name evidence="1" type="ORF">CU098_011494</name>
</gene>
<dbReference type="EMBL" id="PJQM01001216">
    <property type="protein sequence ID" value="RCI02904.1"/>
    <property type="molecule type" value="Genomic_DNA"/>
</dbReference>
<dbReference type="AlphaFoldDB" id="A0A367KKZ5"/>
<keyword evidence="2" id="KW-1185">Reference proteome</keyword>
<dbReference type="Proteomes" id="UP000253551">
    <property type="component" value="Unassembled WGS sequence"/>
</dbReference>
<reference evidence="1 2" key="1">
    <citation type="journal article" date="2018" name="G3 (Bethesda)">
        <title>Phylogenetic and Phylogenomic Definition of Rhizopus Species.</title>
        <authorList>
            <person name="Gryganskyi A.P."/>
            <person name="Golan J."/>
            <person name="Dolatabadi S."/>
            <person name="Mondo S."/>
            <person name="Robb S."/>
            <person name="Idnurm A."/>
            <person name="Muszewska A."/>
            <person name="Steczkiewicz K."/>
            <person name="Masonjones S."/>
            <person name="Liao H.L."/>
            <person name="Gajdeczka M.T."/>
            <person name="Anike F."/>
            <person name="Vuek A."/>
            <person name="Anishchenko I.M."/>
            <person name="Voigt K."/>
            <person name="de Hoog G.S."/>
            <person name="Smith M.E."/>
            <person name="Heitman J."/>
            <person name="Vilgalys R."/>
            <person name="Stajich J.E."/>
        </authorList>
    </citation>
    <scope>NUCLEOTIDE SEQUENCE [LARGE SCALE GENOMIC DNA]</scope>
    <source>
        <strain evidence="1 2">LSU 92-RS-03</strain>
    </source>
</reference>
<evidence type="ECO:0000313" key="1">
    <source>
        <dbReference type="EMBL" id="RCI02904.1"/>
    </source>
</evidence>
<proteinExistence type="predicted"/>
<evidence type="ECO:0000313" key="2">
    <source>
        <dbReference type="Proteomes" id="UP000253551"/>
    </source>
</evidence>
<accession>A0A367KKZ5</accession>
<name>A0A367KKZ5_RHIST</name>
<protein>
    <submittedName>
        <fullName evidence="1">Uncharacterized protein</fullName>
    </submittedName>
</protein>